<protein>
    <submittedName>
        <fullName evidence="3">DUF397 domain-containing protein</fullName>
    </submittedName>
</protein>
<name>A0ABU2JT60_9ACTN</name>
<evidence type="ECO:0000313" key="4">
    <source>
        <dbReference type="Proteomes" id="UP001183410"/>
    </source>
</evidence>
<reference evidence="4" key="1">
    <citation type="submission" date="2023-07" db="EMBL/GenBank/DDBJ databases">
        <title>30 novel species of actinomycetes from the DSMZ collection.</title>
        <authorList>
            <person name="Nouioui I."/>
        </authorList>
    </citation>
    <scope>NUCLEOTIDE SEQUENCE [LARGE SCALE GENOMIC DNA]</scope>
    <source>
        <strain evidence="4">DSM 44915</strain>
    </source>
</reference>
<feature type="domain" description="DUF397" evidence="2">
    <location>
        <begin position="10"/>
        <end position="60"/>
    </location>
</feature>
<organism evidence="3 4">
    <name type="scientific">Streptomyces chisholmiae</name>
    <dbReference type="NCBI Taxonomy" id="3075540"/>
    <lineage>
        <taxon>Bacteria</taxon>
        <taxon>Bacillati</taxon>
        <taxon>Actinomycetota</taxon>
        <taxon>Actinomycetes</taxon>
        <taxon>Kitasatosporales</taxon>
        <taxon>Streptomycetaceae</taxon>
        <taxon>Streptomyces</taxon>
    </lineage>
</organism>
<gene>
    <name evidence="3" type="ORF">RM844_17905</name>
</gene>
<feature type="region of interest" description="Disordered" evidence="1">
    <location>
        <begin position="1"/>
        <end position="21"/>
    </location>
</feature>
<dbReference type="Proteomes" id="UP001183410">
    <property type="component" value="Unassembled WGS sequence"/>
</dbReference>
<evidence type="ECO:0000313" key="3">
    <source>
        <dbReference type="EMBL" id="MDT0268160.1"/>
    </source>
</evidence>
<dbReference type="Pfam" id="PF04149">
    <property type="entry name" value="DUF397"/>
    <property type="match status" value="1"/>
</dbReference>
<sequence>MSAWYPHTQAWRKSSFSGQNGSSECCLVAFAAEEVLVRDSKVAQGPVLRLPRAAWRDALATLVRPPEPAGG</sequence>
<dbReference type="EMBL" id="JAVREO010000010">
    <property type="protein sequence ID" value="MDT0268160.1"/>
    <property type="molecule type" value="Genomic_DNA"/>
</dbReference>
<feature type="compositionally biased region" description="Polar residues" evidence="1">
    <location>
        <begin position="11"/>
        <end position="21"/>
    </location>
</feature>
<keyword evidence="4" id="KW-1185">Reference proteome</keyword>
<dbReference type="InterPro" id="IPR007278">
    <property type="entry name" value="DUF397"/>
</dbReference>
<dbReference type="RefSeq" id="WP_311668250.1">
    <property type="nucleotide sequence ID" value="NZ_JAVREO010000010.1"/>
</dbReference>
<accession>A0ABU2JT60</accession>
<evidence type="ECO:0000259" key="2">
    <source>
        <dbReference type="Pfam" id="PF04149"/>
    </source>
</evidence>
<proteinExistence type="predicted"/>
<comment type="caution">
    <text evidence="3">The sequence shown here is derived from an EMBL/GenBank/DDBJ whole genome shotgun (WGS) entry which is preliminary data.</text>
</comment>
<evidence type="ECO:0000256" key="1">
    <source>
        <dbReference type="SAM" id="MobiDB-lite"/>
    </source>
</evidence>